<dbReference type="STRING" id="1123014.SAMN02745746_01518"/>
<protein>
    <recommendedName>
        <fullName evidence="4">Extracellular solute-binding protein, family 7</fullName>
    </recommendedName>
</protein>
<evidence type="ECO:0000313" key="3">
    <source>
        <dbReference type="Proteomes" id="UP000192920"/>
    </source>
</evidence>
<gene>
    <name evidence="2" type="ORF">SAMN02745746_01518</name>
</gene>
<keyword evidence="3" id="KW-1185">Reference proteome</keyword>
<keyword evidence="1" id="KW-0732">Signal</keyword>
<dbReference type="AlphaFoldDB" id="A0A1Y6BJ77"/>
<evidence type="ECO:0000256" key="1">
    <source>
        <dbReference type="SAM" id="SignalP"/>
    </source>
</evidence>
<dbReference type="Proteomes" id="UP000192920">
    <property type="component" value="Unassembled WGS sequence"/>
</dbReference>
<sequence length="190" mass="20205">MILITRRLAIYLALPLAALLGNGSAFAQDACRQAAGQQDFQIRISYGNQIDFWLRIAGALQAKGVNPANFPQAMPDGSVQIINIPFLIQMLATQRDTALGAIFQGFQQCEAGYAPYQQIVNTGVFFLTGGMSQLLPPAAAHVDVSQILGGTPFGGETALVPQARSQVLNGLGIGGDVRKVIENPRCIFGC</sequence>
<feature type="chain" id="PRO_5013142392" description="Extracellular solute-binding protein, family 7" evidence="1">
    <location>
        <begin position="28"/>
        <end position="190"/>
    </location>
</feature>
<reference evidence="3" key="1">
    <citation type="submission" date="2017-04" db="EMBL/GenBank/DDBJ databases">
        <authorList>
            <person name="Varghese N."/>
            <person name="Submissions S."/>
        </authorList>
    </citation>
    <scope>NUCLEOTIDE SEQUENCE [LARGE SCALE GENOMIC DNA]</scope>
    <source>
        <strain evidence="3">DSM 22618</strain>
    </source>
</reference>
<accession>A0A1Y6BJ77</accession>
<name>A0A1Y6BJ77_9NEIS</name>
<evidence type="ECO:0000313" key="2">
    <source>
        <dbReference type="EMBL" id="SMF13881.1"/>
    </source>
</evidence>
<dbReference type="RefSeq" id="WP_085275821.1">
    <property type="nucleotide sequence ID" value="NZ_FXAG01000006.1"/>
</dbReference>
<organism evidence="2 3">
    <name type="scientific">Pseudogulbenkiania subflava DSM 22618</name>
    <dbReference type="NCBI Taxonomy" id="1123014"/>
    <lineage>
        <taxon>Bacteria</taxon>
        <taxon>Pseudomonadati</taxon>
        <taxon>Pseudomonadota</taxon>
        <taxon>Betaproteobacteria</taxon>
        <taxon>Neisseriales</taxon>
        <taxon>Chromobacteriaceae</taxon>
        <taxon>Pseudogulbenkiania</taxon>
    </lineage>
</organism>
<dbReference type="EMBL" id="FXAG01000006">
    <property type="protein sequence ID" value="SMF13881.1"/>
    <property type="molecule type" value="Genomic_DNA"/>
</dbReference>
<proteinExistence type="predicted"/>
<evidence type="ECO:0008006" key="4">
    <source>
        <dbReference type="Google" id="ProtNLM"/>
    </source>
</evidence>
<feature type="signal peptide" evidence="1">
    <location>
        <begin position="1"/>
        <end position="27"/>
    </location>
</feature>